<dbReference type="CDD" id="cd00093">
    <property type="entry name" value="HTH_XRE"/>
    <property type="match status" value="1"/>
</dbReference>
<dbReference type="Proteomes" id="UP000238196">
    <property type="component" value="Unassembled WGS sequence"/>
</dbReference>
<feature type="domain" description="HTH cro/C1-type" evidence="1">
    <location>
        <begin position="8"/>
        <end position="66"/>
    </location>
</feature>
<organism evidence="2 3">
    <name type="scientific">Proteobacteria bacterium 228</name>
    <dbReference type="NCBI Taxonomy" id="2083153"/>
    <lineage>
        <taxon>Bacteria</taxon>
        <taxon>Pseudomonadati</taxon>
        <taxon>Pseudomonadota</taxon>
    </lineage>
</organism>
<dbReference type="PROSITE" id="PS50943">
    <property type="entry name" value="HTH_CROC1"/>
    <property type="match status" value="1"/>
</dbReference>
<dbReference type="Gene3D" id="1.10.260.40">
    <property type="entry name" value="lambda repressor-like DNA-binding domains"/>
    <property type="match status" value="1"/>
</dbReference>
<dbReference type="InterPro" id="IPR001387">
    <property type="entry name" value="Cro/C1-type_HTH"/>
</dbReference>
<dbReference type="AlphaFoldDB" id="A0A2S5KS05"/>
<dbReference type="OrthoDB" id="6292577at2"/>
<name>A0A2S5KS05_9PROT</name>
<reference evidence="2 3" key="1">
    <citation type="submission" date="2018-02" db="EMBL/GenBank/DDBJ databases">
        <title>novel marine gammaproteobacteria from coastal saline agro ecosystem.</title>
        <authorList>
            <person name="Krishnan R."/>
            <person name="Ramesh Kumar N."/>
        </authorList>
    </citation>
    <scope>NUCLEOTIDE SEQUENCE [LARGE SCALE GENOMIC DNA]</scope>
    <source>
        <strain evidence="2 3">228</strain>
    </source>
</reference>
<proteinExistence type="predicted"/>
<gene>
    <name evidence="2" type="ORF">C4K68_09920</name>
</gene>
<evidence type="ECO:0000259" key="1">
    <source>
        <dbReference type="PROSITE" id="PS50943"/>
    </source>
</evidence>
<accession>A0A2S5KS05</accession>
<protein>
    <submittedName>
        <fullName evidence="2">XRE family transcriptional regulator</fullName>
    </submittedName>
</protein>
<dbReference type="GO" id="GO:0003677">
    <property type="term" value="F:DNA binding"/>
    <property type="evidence" value="ECO:0007669"/>
    <property type="project" value="InterPro"/>
</dbReference>
<comment type="caution">
    <text evidence="2">The sequence shown here is derived from an EMBL/GenBank/DDBJ whole genome shotgun (WGS) entry which is preliminary data.</text>
</comment>
<evidence type="ECO:0000313" key="2">
    <source>
        <dbReference type="EMBL" id="PPC77538.1"/>
    </source>
</evidence>
<dbReference type="InterPro" id="IPR010982">
    <property type="entry name" value="Lambda_DNA-bd_dom_sf"/>
</dbReference>
<evidence type="ECO:0000313" key="3">
    <source>
        <dbReference type="Proteomes" id="UP000238196"/>
    </source>
</evidence>
<dbReference type="SUPFAM" id="SSF47413">
    <property type="entry name" value="lambda repressor-like DNA-binding domains"/>
    <property type="match status" value="1"/>
</dbReference>
<dbReference type="EMBL" id="PRLP01000032">
    <property type="protein sequence ID" value="PPC77538.1"/>
    <property type="molecule type" value="Genomic_DNA"/>
</dbReference>
<sequence length="71" mass="8101">MRIDARYLKQLRRYRGLSQERLSDGCIDAGHYVSLSSIKRAEAGKCILYRTAGNLARYFNISVESLMGKDD</sequence>